<sequence>MNKKRFKRRTATAAAIAAALLVLSACGASSKNGKAGTGAATDAKKNGTISVSLYDRGITPPDAGTPEKNSWTEWVNKNGPVNVNFVTIPRFESVSKFNALFASGDVPNYIQEFDVSFRNQLIAQKQVVPLDDLIDKYSTTYKALIQKYPQIKSFGVKADGKLYEFGRMGGVRVNEGLLIRADWLKKLNLQVPKTTEELYQVAKAFAENDPDGNGKKDSRGMSLSPTAPQPGNDKIVNQMFQNVTWVVENGALIRDWDRLKAATQFKKDLYEGGVVDKDFLADKNGEKSRQDWINGKLGIWGLNNAAEKYGLDAFTELMKNNPDAEVMAIPLPKSPFGQFSPVPAPPITYNGMITANAKDPESIIKYVDFMSEDATMKALKYGEENVHYKMSPNGCPQTINEDKWKKEVSWTTDFQMLSHFYLEGKCGLFSSQLDTGNPVNKSFKAIVDQANAAYLTTERPFPEFMHPSYYPSYPKDLQIIATNLEKQINDMMVKAIVSGNSYTVDQAIKDAKNVWEKTGGTKLEEWFGQWYKENKDKLMTKKEIYDLVQK</sequence>
<accession>A0A4R5KYS6</accession>
<organism evidence="3 4">
    <name type="scientific">Paenibacillus piri</name>
    <dbReference type="NCBI Taxonomy" id="2547395"/>
    <lineage>
        <taxon>Bacteria</taxon>
        <taxon>Bacillati</taxon>
        <taxon>Bacillota</taxon>
        <taxon>Bacilli</taxon>
        <taxon>Bacillales</taxon>
        <taxon>Paenibacillaceae</taxon>
        <taxon>Paenibacillus</taxon>
    </lineage>
</organism>
<feature type="signal peptide" evidence="2">
    <location>
        <begin position="1"/>
        <end position="27"/>
    </location>
</feature>
<dbReference type="RefSeq" id="WP_133225007.1">
    <property type="nucleotide sequence ID" value="NZ_SMRT01000001.1"/>
</dbReference>
<evidence type="ECO:0000313" key="4">
    <source>
        <dbReference type="Proteomes" id="UP000295636"/>
    </source>
</evidence>
<dbReference type="Gene3D" id="3.40.190.10">
    <property type="entry name" value="Periplasmic binding protein-like II"/>
    <property type="match status" value="2"/>
</dbReference>
<feature type="chain" id="PRO_5039106443" evidence="2">
    <location>
        <begin position="28"/>
        <end position="550"/>
    </location>
</feature>
<dbReference type="SUPFAM" id="SSF53850">
    <property type="entry name" value="Periplasmic binding protein-like II"/>
    <property type="match status" value="1"/>
</dbReference>
<keyword evidence="4" id="KW-1185">Reference proteome</keyword>
<comment type="caution">
    <text evidence="3">The sequence shown here is derived from an EMBL/GenBank/DDBJ whole genome shotgun (WGS) entry which is preliminary data.</text>
</comment>
<dbReference type="InterPro" id="IPR006059">
    <property type="entry name" value="SBP"/>
</dbReference>
<gene>
    <name evidence="3" type="ORF">E1757_01245</name>
</gene>
<dbReference type="PANTHER" id="PTHR43649">
    <property type="entry name" value="ARABINOSE-BINDING PROTEIN-RELATED"/>
    <property type="match status" value="1"/>
</dbReference>
<protein>
    <submittedName>
        <fullName evidence="3">Extracellular solute-binding protein</fullName>
    </submittedName>
</protein>
<keyword evidence="2" id="KW-0732">Signal</keyword>
<dbReference type="PROSITE" id="PS51257">
    <property type="entry name" value="PROKAR_LIPOPROTEIN"/>
    <property type="match status" value="1"/>
</dbReference>
<dbReference type="Proteomes" id="UP000295636">
    <property type="component" value="Unassembled WGS sequence"/>
</dbReference>
<proteinExistence type="predicted"/>
<dbReference type="AlphaFoldDB" id="A0A4R5KYS6"/>
<name>A0A4R5KYS6_9BACL</name>
<evidence type="ECO:0000313" key="3">
    <source>
        <dbReference type="EMBL" id="TDG00298.1"/>
    </source>
</evidence>
<reference evidence="3 4" key="1">
    <citation type="submission" date="2019-03" db="EMBL/GenBank/DDBJ databases">
        <title>This is whole genome sequence of Paenibacillus sp MS74 strain.</title>
        <authorList>
            <person name="Trinh H.N."/>
        </authorList>
    </citation>
    <scope>NUCLEOTIDE SEQUENCE [LARGE SCALE GENOMIC DNA]</scope>
    <source>
        <strain evidence="3 4">MS74</strain>
    </source>
</reference>
<dbReference type="EMBL" id="SMRT01000001">
    <property type="protein sequence ID" value="TDG00298.1"/>
    <property type="molecule type" value="Genomic_DNA"/>
</dbReference>
<dbReference type="InterPro" id="IPR050490">
    <property type="entry name" value="Bact_solute-bd_prot1"/>
</dbReference>
<evidence type="ECO:0000256" key="1">
    <source>
        <dbReference type="SAM" id="MobiDB-lite"/>
    </source>
</evidence>
<dbReference type="OrthoDB" id="2506821at2"/>
<feature type="region of interest" description="Disordered" evidence="1">
    <location>
        <begin position="208"/>
        <end position="233"/>
    </location>
</feature>
<dbReference type="PANTHER" id="PTHR43649:SF12">
    <property type="entry name" value="DIACETYLCHITOBIOSE BINDING PROTEIN DASA"/>
    <property type="match status" value="1"/>
</dbReference>
<evidence type="ECO:0000256" key="2">
    <source>
        <dbReference type="SAM" id="SignalP"/>
    </source>
</evidence>
<dbReference type="Pfam" id="PF01547">
    <property type="entry name" value="SBP_bac_1"/>
    <property type="match status" value="1"/>
</dbReference>